<keyword evidence="3" id="KW-1185">Reference proteome</keyword>
<dbReference type="STRING" id="658167.SAMN04488135_11010"/>
<dbReference type="Pfam" id="PF22691">
    <property type="entry name" value="Thiolase_C_1"/>
    <property type="match status" value="1"/>
</dbReference>
<evidence type="ECO:0000259" key="1">
    <source>
        <dbReference type="Pfam" id="PF22691"/>
    </source>
</evidence>
<gene>
    <name evidence="2" type="ORF">SAMN04488135_11010</name>
</gene>
<dbReference type="GO" id="GO:0003988">
    <property type="term" value="F:acetyl-CoA C-acyltransferase activity"/>
    <property type="evidence" value="ECO:0007669"/>
    <property type="project" value="UniProtKB-ARBA"/>
</dbReference>
<dbReference type="RefSeq" id="WP_073105181.1">
    <property type="nucleotide sequence ID" value="NZ_FQXE01000010.1"/>
</dbReference>
<accession>A0A1M5YNH4</accession>
<dbReference type="NCBIfam" id="NF004811">
    <property type="entry name" value="PRK06158.1"/>
    <property type="match status" value="1"/>
</dbReference>
<dbReference type="InterPro" id="IPR016039">
    <property type="entry name" value="Thiolase-like"/>
</dbReference>
<sequence length="389" mass="40760">MNGSSIRGATAIIGIGHAGLGAAHGYTEMEILAQAAANAVADAGMKMSDIDGLCTCSASATMWAMPVAEYLGIRPTFIDSTMLGGSSFVAHLMPAIHALMAGECKAVLICYGSTQRTGAVNRAAVGKMRQTLDPQPYETPYEPMQPISAYALAAARHMAQFGTTREQLAEVAVAARAWAQLNPEAYSRDPLSISDVLDARMICDPLTIRDCCLLTDGAGAFVLVRGDRARETPHKPAYVLGNATAVWHRQISSMRDLTVTAASESGQRAYKMAGLSKDDIDLLCLYDAFTINTILFLEDLGFCPKGEGGRYVSAGAIAPGGILPVNTNGGGLSFGHPGMYGVFLIIEAVLQLRGEAGARQQKVDVALVHGNGATLSSQSTAILGSSATL</sequence>
<dbReference type="PANTHER" id="PTHR42870">
    <property type="entry name" value="ACETYL-COA C-ACETYLTRANSFERASE"/>
    <property type="match status" value="1"/>
</dbReference>
<dbReference type="AlphaFoldDB" id="A0A1M5YNH4"/>
<dbReference type="Proteomes" id="UP000184226">
    <property type="component" value="Unassembled WGS sequence"/>
</dbReference>
<organism evidence="2 3">
    <name type="scientific">Pollutimonas bauzanensis</name>
    <dbReference type="NCBI Taxonomy" id="658167"/>
    <lineage>
        <taxon>Bacteria</taxon>
        <taxon>Pseudomonadati</taxon>
        <taxon>Pseudomonadota</taxon>
        <taxon>Betaproteobacteria</taxon>
        <taxon>Burkholderiales</taxon>
        <taxon>Alcaligenaceae</taxon>
        <taxon>Pollutimonas</taxon>
    </lineage>
</organism>
<dbReference type="OrthoDB" id="9790314at2"/>
<proteinExistence type="predicted"/>
<dbReference type="InterPro" id="IPR002155">
    <property type="entry name" value="Thiolase"/>
</dbReference>
<reference evidence="2 3" key="1">
    <citation type="submission" date="2016-11" db="EMBL/GenBank/DDBJ databases">
        <authorList>
            <person name="Jaros S."/>
            <person name="Januszkiewicz K."/>
            <person name="Wedrychowicz H."/>
        </authorList>
    </citation>
    <scope>NUCLEOTIDE SEQUENCE [LARGE SCALE GENOMIC DNA]</scope>
    <source>
        <strain evidence="2 3">CGMCC 1.10190</strain>
    </source>
</reference>
<evidence type="ECO:0000313" key="2">
    <source>
        <dbReference type="EMBL" id="SHI13645.1"/>
    </source>
</evidence>
<dbReference type="CDD" id="cd00829">
    <property type="entry name" value="SCP-x_thiolase"/>
    <property type="match status" value="1"/>
</dbReference>
<protein>
    <submittedName>
        <fullName evidence="2">Acetyl-CoA acetyltransferase</fullName>
    </submittedName>
</protein>
<name>A0A1M5YNH4_9BURK</name>
<dbReference type="EMBL" id="FQXE01000010">
    <property type="protein sequence ID" value="SHI13645.1"/>
    <property type="molecule type" value="Genomic_DNA"/>
</dbReference>
<feature type="domain" description="Thiolase C-terminal" evidence="1">
    <location>
        <begin position="243"/>
        <end position="384"/>
    </location>
</feature>
<dbReference type="PANTHER" id="PTHR42870:SF1">
    <property type="entry name" value="NON-SPECIFIC LIPID-TRANSFER PROTEIN-LIKE 2"/>
    <property type="match status" value="1"/>
</dbReference>
<keyword evidence="2" id="KW-0808">Transferase</keyword>
<dbReference type="InterPro" id="IPR055140">
    <property type="entry name" value="Thiolase_C_2"/>
</dbReference>
<dbReference type="SUPFAM" id="SSF53901">
    <property type="entry name" value="Thiolase-like"/>
    <property type="match status" value="1"/>
</dbReference>
<evidence type="ECO:0000313" key="3">
    <source>
        <dbReference type="Proteomes" id="UP000184226"/>
    </source>
</evidence>
<dbReference type="PIRSF" id="PIRSF000429">
    <property type="entry name" value="Ac-CoA_Ac_transf"/>
    <property type="match status" value="1"/>
</dbReference>
<dbReference type="Gene3D" id="3.40.47.10">
    <property type="match status" value="1"/>
</dbReference>